<name>A0A3Q9V3I0_9MICO</name>
<dbReference type="KEGG" id="rfs:C1I64_17930"/>
<dbReference type="GO" id="GO:0016740">
    <property type="term" value="F:transferase activity"/>
    <property type="evidence" value="ECO:0007669"/>
    <property type="project" value="UniProtKB-KW"/>
</dbReference>
<dbReference type="EMBL" id="CP028137">
    <property type="protein sequence ID" value="AZZ54405.1"/>
    <property type="molecule type" value="Genomic_DNA"/>
</dbReference>
<dbReference type="PANTHER" id="PTHR15364">
    <property type="entry name" value="2'-DEOXYNUCLEOSIDE 5'-PHOSPHATE N-HYDROLASE 1"/>
    <property type="match status" value="1"/>
</dbReference>
<dbReference type="GO" id="GO:0070694">
    <property type="term" value="F:5-hydroxymethyl-dUMP N-hydrolase activity"/>
    <property type="evidence" value="ECO:0007669"/>
    <property type="project" value="TreeGrafter"/>
</dbReference>
<dbReference type="Pfam" id="PF05014">
    <property type="entry name" value="Nuc_deoxyrib_tr"/>
    <property type="match status" value="1"/>
</dbReference>
<dbReference type="SUPFAM" id="SSF52309">
    <property type="entry name" value="N-(deoxy)ribosyltransferase-like"/>
    <property type="match status" value="1"/>
</dbReference>
<dbReference type="Proteomes" id="UP000285317">
    <property type="component" value="Chromosome"/>
</dbReference>
<protein>
    <submittedName>
        <fullName evidence="1">Nucleoside 2-deoxyribosyltransferase</fullName>
    </submittedName>
</protein>
<organism evidence="1 2">
    <name type="scientific">Rathayibacter festucae DSM 15932</name>
    <dbReference type="NCBI Taxonomy" id="1328866"/>
    <lineage>
        <taxon>Bacteria</taxon>
        <taxon>Bacillati</taxon>
        <taxon>Actinomycetota</taxon>
        <taxon>Actinomycetes</taxon>
        <taxon>Micrococcales</taxon>
        <taxon>Microbacteriaceae</taxon>
        <taxon>Rathayibacter</taxon>
    </lineage>
</organism>
<reference evidence="1 2" key="1">
    <citation type="submission" date="2018-03" db="EMBL/GenBank/DDBJ databases">
        <title>Bacteriophage NCPPB3778 and a type I-E CRISPR drive the evolution of the US Biological Select Agent, Rathayibacter toxicus.</title>
        <authorList>
            <person name="Davis E.W.II."/>
            <person name="Tabima J.F."/>
            <person name="Weisberg A.J."/>
            <person name="Dantas Lopes L."/>
            <person name="Wiseman M.S."/>
            <person name="Wiseman M.S."/>
            <person name="Pupko T."/>
            <person name="Belcher M.S."/>
            <person name="Sechler A.J."/>
            <person name="Tancos M.A."/>
            <person name="Schroeder B.K."/>
            <person name="Murray T.D."/>
            <person name="Luster D.G."/>
            <person name="Schneider W.L."/>
            <person name="Rogers E."/>
            <person name="Andreote F.D."/>
            <person name="Grunwald N.J."/>
            <person name="Putnam M.L."/>
            <person name="Chang J.H."/>
        </authorList>
    </citation>
    <scope>NUCLEOTIDE SEQUENCE [LARGE SCALE GENOMIC DNA]</scope>
    <source>
        <strain evidence="1 2">DSM 15932</strain>
    </source>
</reference>
<proteinExistence type="predicted"/>
<accession>A0A3Q9V3I0</accession>
<evidence type="ECO:0000313" key="1">
    <source>
        <dbReference type="EMBL" id="AZZ54405.1"/>
    </source>
</evidence>
<dbReference type="GO" id="GO:0009159">
    <property type="term" value="P:deoxyribonucleoside monophosphate catabolic process"/>
    <property type="evidence" value="ECO:0007669"/>
    <property type="project" value="TreeGrafter"/>
</dbReference>
<dbReference type="AlphaFoldDB" id="A0A3Q9V3I0"/>
<dbReference type="InterPro" id="IPR051239">
    <property type="entry name" value="2'-dNMP_N-hydrolase"/>
</dbReference>
<dbReference type="InterPro" id="IPR007710">
    <property type="entry name" value="Nucleoside_deoxyribTrfase"/>
</dbReference>
<gene>
    <name evidence="1" type="ORF">C1I64_17930</name>
</gene>
<keyword evidence="1" id="KW-0808">Transferase</keyword>
<dbReference type="PANTHER" id="PTHR15364:SF0">
    <property type="entry name" value="2'-DEOXYNUCLEOSIDE 5'-PHOSPHATE N-HYDROLASE 1"/>
    <property type="match status" value="1"/>
</dbReference>
<evidence type="ECO:0000313" key="2">
    <source>
        <dbReference type="Proteomes" id="UP000285317"/>
    </source>
</evidence>
<dbReference type="Gene3D" id="3.40.50.450">
    <property type="match status" value="1"/>
</dbReference>
<sequence length="201" mass="20613">MTTPATPAVGVYLAGFEVFAPDGPAIAERMRATCRRYGLEPISPLDKGADADQAEADQGPALEGEALADLIYANNIAMIERADAILANLNHFRGPDPDAGTCFEVGYAVARGKASYVYASDGATAVERTRDFFGPVTPDGAGGFTDADGFTVENFGAPFNLMLSSSSTVVLGDFEACVARLAADAAAGLVVPRAAVVSAGA</sequence>